<gene>
    <name evidence="1" type="ordered locus">Os05g0538800</name>
    <name evidence="1" type="ORF">OSNPB_050538800</name>
</gene>
<reference evidence="1 2" key="3">
    <citation type="journal article" date="2013" name="Rice">
        <title>Improvement of the Oryza sativa Nipponbare reference genome using next generation sequence and optical map data.</title>
        <authorList>
            <person name="Kawahara Y."/>
            <person name="de la Bastide M."/>
            <person name="Hamilton J.P."/>
            <person name="Kanamori H."/>
            <person name="McCombie W.R."/>
            <person name="Ouyang S."/>
            <person name="Schwartz D.C."/>
            <person name="Tanaka T."/>
            <person name="Wu J."/>
            <person name="Zhou S."/>
            <person name="Childs K.L."/>
            <person name="Davidson R.M."/>
            <person name="Lin H."/>
            <person name="Quesada-Ocampo L."/>
            <person name="Vaillancourt B."/>
            <person name="Sakai H."/>
            <person name="Lee S.S."/>
            <person name="Kim J."/>
            <person name="Numa H."/>
            <person name="Itoh T."/>
            <person name="Buell C.R."/>
            <person name="Matsumoto T."/>
        </authorList>
    </citation>
    <scope>NUCLEOTIDE SEQUENCE [LARGE SCALE GENOMIC DNA]</scope>
    <source>
        <strain evidence="2">cv. Nipponbare</strain>
    </source>
</reference>
<dbReference type="AlphaFoldDB" id="A0A0P0WPU1"/>
<dbReference type="EMBL" id="AP014961">
    <property type="protein sequence ID" value="BAS95098.1"/>
    <property type="molecule type" value="Genomic_DNA"/>
</dbReference>
<dbReference type="InParanoid" id="A0A0P0WPU1"/>
<evidence type="ECO:0000313" key="1">
    <source>
        <dbReference type="EMBL" id="BAS95098.1"/>
    </source>
</evidence>
<dbReference type="Proteomes" id="UP000059680">
    <property type="component" value="Chromosome 5"/>
</dbReference>
<keyword evidence="2" id="KW-1185">Reference proteome</keyword>
<accession>A0A0P0WPU1</accession>
<dbReference type="PaxDb" id="39947-A0A0P0WPU1"/>
<name>A0A0P0WPU1_ORYSJ</name>
<evidence type="ECO:0000313" key="2">
    <source>
        <dbReference type="Proteomes" id="UP000059680"/>
    </source>
</evidence>
<sequence>MARDPRGRGRRKAGHVRSLQDARRVVDMYGHHVGFKAKVVALHGGIRQARAVHAILSRQLGGEKKWEIRDMPKLELLIAVHRDIAAAAESLDYLIRAFTTAQHPPPAPGSPISLESVRLRLTACVLDDADEDDDGAYHFAGDELLRVTSLQHAGNALLHKQLGGGIVEDKVRGLGELLLGLATSMITEGPIPSVLFDDVPVQHPPLSKAKLLQFMQQAKRQILDVWDARISGPNFDGMRGQTAPVHAAGEAPSP</sequence>
<dbReference type="OrthoDB" id="713013at2759"/>
<proteinExistence type="predicted"/>
<organism evidence="1 2">
    <name type="scientific">Oryza sativa subsp. japonica</name>
    <name type="common">Rice</name>
    <dbReference type="NCBI Taxonomy" id="39947"/>
    <lineage>
        <taxon>Eukaryota</taxon>
        <taxon>Viridiplantae</taxon>
        <taxon>Streptophyta</taxon>
        <taxon>Embryophyta</taxon>
        <taxon>Tracheophyta</taxon>
        <taxon>Spermatophyta</taxon>
        <taxon>Magnoliopsida</taxon>
        <taxon>Liliopsida</taxon>
        <taxon>Poales</taxon>
        <taxon>Poaceae</taxon>
        <taxon>BOP clade</taxon>
        <taxon>Oryzoideae</taxon>
        <taxon>Oryzeae</taxon>
        <taxon>Oryzinae</taxon>
        <taxon>Oryza</taxon>
        <taxon>Oryza sativa</taxon>
    </lineage>
</organism>
<reference evidence="2" key="1">
    <citation type="journal article" date="2005" name="Nature">
        <title>The map-based sequence of the rice genome.</title>
        <authorList>
            <consortium name="International rice genome sequencing project (IRGSP)"/>
            <person name="Matsumoto T."/>
            <person name="Wu J."/>
            <person name="Kanamori H."/>
            <person name="Katayose Y."/>
            <person name="Fujisawa M."/>
            <person name="Namiki N."/>
            <person name="Mizuno H."/>
            <person name="Yamamoto K."/>
            <person name="Antonio B.A."/>
            <person name="Baba T."/>
            <person name="Sakata K."/>
            <person name="Nagamura Y."/>
            <person name="Aoki H."/>
            <person name="Arikawa K."/>
            <person name="Arita K."/>
            <person name="Bito T."/>
            <person name="Chiden Y."/>
            <person name="Fujitsuka N."/>
            <person name="Fukunaka R."/>
            <person name="Hamada M."/>
            <person name="Harada C."/>
            <person name="Hayashi A."/>
            <person name="Hijishita S."/>
            <person name="Honda M."/>
            <person name="Hosokawa S."/>
            <person name="Ichikawa Y."/>
            <person name="Idonuma A."/>
            <person name="Iijima M."/>
            <person name="Ikeda M."/>
            <person name="Ikeno M."/>
            <person name="Ito K."/>
            <person name="Ito S."/>
            <person name="Ito T."/>
            <person name="Ito Y."/>
            <person name="Ito Y."/>
            <person name="Iwabuchi A."/>
            <person name="Kamiya K."/>
            <person name="Karasawa W."/>
            <person name="Kurita K."/>
            <person name="Katagiri S."/>
            <person name="Kikuta A."/>
            <person name="Kobayashi H."/>
            <person name="Kobayashi N."/>
            <person name="Machita K."/>
            <person name="Maehara T."/>
            <person name="Masukawa M."/>
            <person name="Mizubayashi T."/>
            <person name="Mukai Y."/>
            <person name="Nagasaki H."/>
            <person name="Nagata Y."/>
            <person name="Naito S."/>
            <person name="Nakashima M."/>
            <person name="Nakama Y."/>
            <person name="Nakamichi Y."/>
            <person name="Nakamura M."/>
            <person name="Meguro A."/>
            <person name="Negishi M."/>
            <person name="Ohta I."/>
            <person name="Ohta T."/>
            <person name="Okamoto M."/>
            <person name="Ono N."/>
            <person name="Saji S."/>
            <person name="Sakaguchi M."/>
            <person name="Sakai K."/>
            <person name="Shibata M."/>
            <person name="Shimokawa T."/>
            <person name="Song J."/>
            <person name="Takazaki Y."/>
            <person name="Terasawa K."/>
            <person name="Tsugane M."/>
            <person name="Tsuji K."/>
            <person name="Ueda S."/>
            <person name="Waki K."/>
            <person name="Yamagata H."/>
            <person name="Yamamoto M."/>
            <person name="Yamamoto S."/>
            <person name="Yamane H."/>
            <person name="Yoshiki S."/>
            <person name="Yoshihara R."/>
            <person name="Yukawa K."/>
            <person name="Zhong H."/>
            <person name="Yano M."/>
            <person name="Yuan Q."/>
            <person name="Ouyang S."/>
            <person name="Liu J."/>
            <person name="Jones K.M."/>
            <person name="Gansberger K."/>
            <person name="Moffat K."/>
            <person name="Hill J."/>
            <person name="Bera J."/>
            <person name="Fadrosh D."/>
            <person name="Jin S."/>
            <person name="Johri S."/>
            <person name="Kim M."/>
            <person name="Overton L."/>
            <person name="Reardon M."/>
            <person name="Tsitrin T."/>
            <person name="Vuong H."/>
            <person name="Weaver B."/>
            <person name="Ciecko A."/>
            <person name="Tallon L."/>
            <person name="Jackson J."/>
            <person name="Pai G."/>
            <person name="Aken S.V."/>
            <person name="Utterback T."/>
            <person name="Reidmuller S."/>
            <person name="Feldblyum T."/>
            <person name="Hsiao J."/>
            <person name="Zismann V."/>
            <person name="Iobst S."/>
            <person name="de Vazeille A.R."/>
            <person name="Buell C.R."/>
            <person name="Ying K."/>
            <person name="Li Y."/>
            <person name="Lu T."/>
            <person name="Huang Y."/>
            <person name="Zhao Q."/>
            <person name="Feng Q."/>
            <person name="Zhang L."/>
            <person name="Zhu J."/>
            <person name="Weng Q."/>
            <person name="Mu J."/>
            <person name="Lu Y."/>
            <person name="Fan D."/>
            <person name="Liu Y."/>
            <person name="Guan J."/>
            <person name="Zhang Y."/>
            <person name="Yu S."/>
            <person name="Liu X."/>
            <person name="Zhang Y."/>
            <person name="Hong G."/>
            <person name="Han B."/>
            <person name="Choisne N."/>
            <person name="Demange N."/>
            <person name="Orjeda G."/>
            <person name="Samain S."/>
            <person name="Cattolico L."/>
            <person name="Pelletier E."/>
            <person name="Couloux A."/>
            <person name="Segurens B."/>
            <person name="Wincker P."/>
            <person name="D'Hont A."/>
            <person name="Scarpelli C."/>
            <person name="Weissenbach J."/>
            <person name="Salanoubat M."/>
            <person name="Quetier F."/>
            <person name="Yu Y."/>
            <person name="Kim H.R."/>
            <person name="Rambo T."/>
            <person name="Currie J."/>
            <person name="Collura K."/>
            <person name="Luo M."/>
            <person name="Yang T."/>
            <person name="Ammiraju J.S.S."/>
            <person name="Engler F."/>
            <person name="Soderlund C."/>
            <person name="Wing R.A."/>
            <person name="Palmer L.E."/>
            <person name="de la Bastide M."/>
            <person name="Spiegel L."/>
            <person name="Nascimento L."/>
            <person name="Zutavern T."/>
            <person name="O'Shaughnessy A."/>
            <person name="Dike S."/>
            <person name="Dedhia N."/>
            <person name="Preston R."/>
            <person name="Balija V."/>
            <person name="McCombie W.R."/>
            <person name="Chow T."/>
            <person name="Chen H."/>
            <person name="Chung M."/>
            <person name="Chen C."/>
            <person name="Shaw J."/>
            <person name="Wu H."/>
            <person name="Hsiao K."/>
            <person name="Chao Y."/>
            <person name="Chu M."/>
            <person name="Cheng C."/>
            <person name="Hour A."/>
            <person name="Lee P."/>
            <person name="Lin S."/>
            <person name="Lin Y."/>
            <person name="Liou J."/>
            <person name="Liu S."/>
            <person name="Hsing Y."/>
            <person name="Raghuvanshi S."/>
            <person name="Mohanty A."/>
            <person name="Bharti A.K."/>
            <person name="Gaur A."/>
            <person name="Gupta V."/>
            <person name="Kumar D."/>
            <person name="Ravi V."/>
            <person name="Vij S."/>
            <person name="Kapur A."/>
            <person name="Khurana P."/>
            <person name="Khurana P."/>
            <person name="Khurana J.P."/>
            <person name="Tyagi A.K."/>
            <person name="Gaikwad K."/>
            <person name="Singh A."/>
            <person name="Dalal V."/>
            <person name="Srivastava S."/>
            <person name="Dixit A."/>
            <person name="Pal A.K."/>
            <person name="Ghazi I.A."/>
            <person name="Yadav M."/>
            <person name="Pandit A."/>
            <person name="Bhargava A."/>
            <person name="Sureshbabu K."/>
            <person name="Batra K."/>
            <person name="Sharma T.R."/>
            <person name="Mohapatra T."/>
            <person name="Singh N.K."/>
            <person name="Messing J."/>
            <person name="Nelson A.B."/>
            <person name="Fuks G."/>
            <person name="Kavchok S."/>
            <person name="Keizer G."/>
            <person name="Linton E."/>
            <person name="Llaca V."/>
            <person name="Song R."/>
            <person name="Tanyolac B."/>
            <person name="Young S."/>
            <person name="Ho-Il K."/>
            <person name="Hahn J.H."/>
            <person name="Sangsakoo G."/>
            <person name="Vanavichit A."/>
            <person name="de Mattos Luiz.A.T."/>
            <person name="Zimmer P.D."/>
            <person name="Malone G."/>
            <person name="Dellagostin O."/>
            <person name="de Oliveira A.C."/>
            <person name="Bevan M."/>
            <person name="Bancroft I."/>
            <person name="Minx P."/>
            <person name="Cordum H."/>
            <person name="Wilson R."/>
            <person name="Cheng Z."/>
            <person name="Jin W."/>
            <person name="Jiang J."/>
            <person name="Leong S.A."/>
            <person name="Iwama H."/>
            <person name="Gojobori T."/>
            <person name="Itoh T."/>
            <person name="Niimura Y."/>
            <person name="Fujii Y."/>
            <person name="Habara T."/>
            <person name="Sakai H."/>
            <person name="Sato Y."/>
            <person name="Wilson G."/>
            <person name="Kumar K."/>
            <person name="McCouch S."/>
            <person name="Juretic N."/>
            <person name="Hoen D."/>
            <person name="Wright S."/>
            <person name="Bruskiewich R."/>
            <person name="Bureau T."/>
            <person name="Miyao A."/>
            <person name="Hirochika H."/>
            <person name="Nishikawa T."/>
            <person name="Kadowaki K."/>
            <person name="Sugiura M."/>
            <person name="Burr B."/>
            <person name="Sasaki T."/>
        </authorList>
    </citation>
    <scope>NUCLEOTIDE SEQUENCE [LARGE SCALE GENOMIC DNA]</scope>
    <source>
        <strain evidence="2">cv. Nipponbare</strain>
    </source>
</reference>
<reference evidence="1 2" key="2">
    <citation type="journal article" date="2013" name="Plant Cell Physiol.">
        <title>Rice Annotation Project Database (RAP-DB): an integrative and interactive database for rice genomics.</title>
        <authorList>
            <person name="Sakai H."/>
            <person name="Lee S.S."/>
            <person name="Tanaka T."/>
            <person name="Numa H."/>
            <person name="Kim J."/>
            <person name="Kawahara Y."/>
            <person name="Wakimoto H."/>
            <person name="Yang C.C."/>
            <person name="Iwamoto M."/>
            <person name="Abe T."/>
            <person name="Yamada Y."/>
            <person name="Muto A."/>
            <person name="Inokuchi H."/>
            <person name="Ikemura T."/>
            <person name="Matsumoto T."/>
            <person name="Sasaki T."/>
            <person name="Itoh T."/>
        </authorList>
    </citation>
    <scope>NUCLEOTIDE SEQUENCE [LARGE SCALE GENOMIC DNA]</scope>
    <source>
        <strain evidence="2">cv. Nipponbare</strain>
    </source>
</reference>
<protein>
    <submittedName>
        <fullName evidence="1">Os05g0538800 protein</fullName>
    </submittedName>
</protein>